<sequence length="502" mass="51548">MKPCFSARGLGEAPLPHHFQNRPQPSRKPTAKPAPQAVTAAPVGRPPSPTGDPSSSGGGGGSFSGGGAGSGGGGGGGDSRAPAQVLPFWKHELFQAIVVVAGLVFGYIHVWQPSHDHRIATSASLASLQKGQSVLEKGLSVVEADVKEIKAGQSVLEMGQSVMEKSQSVVEADLKDIKSVLQAMQLSLAEQRGGSSSSSQAAMLDRLLHCRHLVPKVLAELAGSGSTALQLHAMTALCAFLQRQHAAGCTRQTVWALHGAVAALPGALHSVHGLMSSGSGGRLEETDMQRLEAAVAAAKLQQEATVKLNCSAFMKRQPPLPSASLNRPQPSRKPTAKPAPQAVTAAPVGRPPSPTGDPSSSGGGGGSFSGGGAGSGGGGGGGDSRAPAQVLPFWTHERFQAIVVVAGLVFGYIHVWQPSHDHRIATSASLASLQKGQSVLEKGLSVVEADVKEIKSVLQAMQLSDAEQRGSSSSSSSSQAAMLDRLLQCCGVGVIAYFCRTR</sequence>
<feature type="compositionally biased region" description="Gly residues" evidence="1">
    <location>
        <begin position="56"/>
        <end position="78"/>
    </location>
</feature>
<dbReference type="Proteomes" id="UP000008141">
    <property type="component" value="Unassembled WGS sequence"/>
</dbReference>
<evidence type="ECO:0000313" key="3">
    <source>
        <dbReference type="Proteomes" id="UP000008141"/>
    </source>
</evidence>
<evidence type="ECO:0000313" key="2">
    <source>
        <dbReference type="EMBL" id="EFN52343.1"/>
    </source>
</evidence>
<dbReference type="InParanoid" id="E1ZPL0"/>
<dbReference type="KEGG" id="cvr:CHLNCDRAFT_139166"/>
<dbReference type="GeneID" id="17351733"/>
<evidence type="ECO:0000256" key="1">
    <source>
        <dbReference type="SAM" id="MobiDB-lite"/>
    </source>
</evidence>
<organism evidence="3">
    <name type="scientific">Chlorella variabilis</name>
    <name type="common">Green alga</name>
    <dbReference type="NCBI Taxonomy" id="554065"/>
    <lineage>
        <taxon>Eukaryota</taxon>
        <taxon>Viridiplantae</taxon>
        <taxon>Chlorophyta</taxon>
        <taxon>core chlorophytes</taxon>
        <taxon>Trebouxiophyceae</taxon>
        <taxon>Chlorellales</taxon>
        <taxon>Chlorellaceae</taxon>
        <taxon>Chlorella clade</taxon>
        <taxon>Chlorella</taxon>
    </lineage>
</organism>
<keyword evidence="3" id="KW-1185">Reference proteome</keyword>
<dbReference type="AlphaFoldDB" id="E1ZPL0"/>
<feature type="compositionally biased region" description="Gly residues" evidence="1">
    <location>
        <begin position="361"/>
        <end position="383"/>
    </location>
</feature>
<name>E1ZPL0_CHLVA</name>
<dbReference type="RefSeq" id="XP_005844445.1">
    <property type="nucleotide sequence ID" value="XM_005844383.1"/>
</dbReference>
<gene>
    <name evidence="2" type="ORF">CHLNCDRAFT_139166</name>
</gene>
<accession>E1ZPL0</accession>
<feature type="region of interest" description="Disordered" evidence="1">
    <location>
        <begin position="1"/>
        <end position="79"/>
    </location>
</feature>
<proteinExistence type="predicted"/>
<dbReference type="EMBL" id="GL433857">
    <property type="protein sequence ID" value="EFN52343.1"/>
    <property type="molecule type" value="Genomic_DNA"/>
</dbReference>
<protein>
    <submittedName>
        <fullName evidence="2">Uncharacterized protein</fullName>
    </submittedName>
</protein>
<feature type="region of interest" description="Disordered" evidence="1">
    <location>
        <begin position="317"/>
        <end position="384"/>
    </location>
</feature>
<reference evidence="2 3" key="1">
    <citation type="journal article" date="2010" name="Plant Cell">
        <title>The Chlorella variabilis NC64A genome reveals adaptation to photosymbiosis, coevolution with viruses, and cryptic sex.</title>
        <authorList>
            <person name="Blanc G."/>
            <person name="Duncan G."/>
            <person name="Agarkova I."/>
            <person name="Borodovsky M."/>
            <person name="Gurnon J."/>
            <person name="Kuo A."/>
            <person name="Lindquist E."/>
            <person name="Lucas S."/>
            <person name="Pangilinan J."/>
            <person name="Polle J."/>
            <person name="Salamov A."/>
            <person name="Terry A."/>
            <person name="Yamada T."/>
            <person name="Dunigan D.D."/>
            <person name="Grigoriev I.V."/>
            <person name="Claverie J.M."/>
            <person name="Van Etten J.L."/>
        </authorList>
    </citation>
    <scope>NUCLEOTIDE SEQUENCE [LARGE SCALE GENOMIC DNA]</scope>
    <source>
        <strain evidence="2 3">NC64A</strain>
    </source>
</reference>